<comment type="caution">
    <text evidence="2">The sequence shown here is derived from an EMBL/GenBank/DDBJ whole genome shotgun (WGS) entry which is preliminary data.</text>
</comment>
<feature type="region of interest" description="Disordered" evidence="1">
    <location>
        <begin position="27"/>
        <end position="48"/>
    </location>
</feature>
<reference evidence="2 3" key="1">
    <citation type="submission" date="2019-04" db="EMBL/GenBank/DDBJ databases">
        <title>Chromosome genome assembly for Takifugu flavidus.</title>
        <authorList>
            <person name="Xiao S."/>
        </authorList>
    </citation>
    <scope>NUCLEOTIDE SEQUENCE [LARGE SCALE GENOMIC DNA]</scope>
    <source>
        <strain evidence="2">HTHZ2018</strain>
        <tissue evidence="2">Muscle</tissue>
    </source>
</reference>
<evidence type="ECO:0000313" key="3">
    <source>
        <dbReference type="Proteomes" id="UP000324091"/>
    </source>
</evidence>
<evidence type="ECO:0000256" key="1">
    <source>
        <dbReference type="SAM" id="MobiDB-lite"/>
    </source>
</evidence>
<organism evidence="2 3">
    <name type="scientific">Takifugu flavidus</name>
    <name type="common">sansaifugu</name>
    <dbReference type="NCBI Taxonomy" id="433684"/>
    <lineage>
        <taxon>Eukaryota</taxon>
        <taxon>Metazoa</taxon>
        <taxon>Chordata</taxon>
        <taxon>Craniata</taxon>
        <taxon>Vertebrata</taxon>
        <taxon>Euteleostomi</taxon>
        <taxon>Actinopterygii</taxon>
        <taxon>Neopterygii</taxon>
        <taxon>Teleostei</taxon>
        <taxon>Neoteleostei</taxon>
        <taxon>Acanthomorphata</taxon>
        <taxon>Eupercaria</taxon>
        <taxon>Tetraodontiformes</taxon>
        <taxon>Tetradontoidea</taxon>
        <taxon>Tetraodontidae</taxon>
        <taxon>Takifugu</taxon>
    </lineage>
</organism>
<sequence>MVEIPSQGRVSTLQHLHTSFIKQTCEVGGEKGIGPSESQHTEAEDKASRAVAKTAVGRPERCAAALHLGAVFTPPTRTPPHPPPYPPHSPLSLPHVAVEHQTLHHHRHHRPAPVHRLLLSARSCAPSAAPLVSPLTHCPSRCFHGGAARTPFPLIPTPHCACCGKEVLTTFASTKRLLLSRLLLLKSQKDQSYWCSCTAEEEKKKFSVCCEDKNEAGNRGIICRKSRILPRRGELTPTV</sequence>
<dbReference type="EMBL" id="RHFK02000007">
    <property type="protein sequence ID" value="TWW72998.1"/>
    <property type="molecule type" value="Genomic_DNA"/>
</dbReference>
<keyword evidence="3" id="KW-1185">Reference proteome</keyword>
<evidence type="ECO:0000313" key="2">
    <source>
        <dbReference type="EMBL" id="TWW72998.1"/>
    </source>
</evidence>
<feature type="non-terminal residue" evidence="2">
    <location>
        <position position="239"/>
    </location>
</feature>
<accession>A0A5C6P1I8</accession>
<dbReference type="Proteomes" id="UP000324091">
    <property type="component" value="Chromosome 15"/>
</dbReference>
<proteinExistence type="predicted"/>
<dbReference type="AlphaFoldDB" id="A0A5C6P1I8"/>
<feature type="compositionally biased region" description="Basic and acidic residues" evidence="1">
    <location>
        <begin position="39"/>
        <end position="48"/>
    </location>
</feature>
<protein>
    <submittedName>
        <fullName evidence="2">Uncharacterized protein</fullName>
    </submittedName>
</protein>
<gene>
    <name evidence="2" type="ORF">D4764_15G0003920</name>
</gene>
<name>A0A5C6P1I8_9TELE</name>